<dbReference type="Proteomes" id="UP000006174">
    <property type="component" value="Unassembled WGS sequence"/>
</dbReference>
<gene>
    <name evidence="2" type="ORF">UHOR_12027</name>
</gene>
<dbReference type="AlphaFoldDB" id="I2FNI8"/>
<name>I2FNI8_USTHO</name>
<accession>I2FNI8</accession>
<dbReference type="EMBL" id="CAGI01000004">
    <property type="protein sequence ID" value="CCF48481.1"/>
    <property type="molecule type" value="Genomic_DNA"/>
</dbReference>
<comment type="caution">
    <text evidence="2">The sequence shown here is derived from an EMBL/GenBank/DDBJ whole genome shotgun (WGS) entry which is preliminary data.</text>
</comment>
<organism evidence="2 3">
    <name type="scientific">Ustilago hordei</name>
    <name type="common">Barley covered smut fungus</name>
    <dbReference type="NCBI Taxonomy" id="120017"/>
    <lineage>
        <taxon>Eukaryota</taxon>
        <taxon>Fungi</taxon>
        <taxon>Dikarya</taxon>
        <taxon>Basidiomycota</taxon>
        <taxon>Ustilaginomycotina</taxon>
        <taxon>Ustilaginomycetes</taxon>
        <taxon>Ustilaginales</taxon>
        <taxon>Ustilaginaceae</taxon>
        <taxon>Ustilago</taxon>
    </lineage>
</organism>
<evidence type="ECO:0000313" key="3">
    <source>
        <dbReference type="Proteomes" id="UP000006174"/>
    </source>
</evidence>
<proteinExistence type="predicted"/>
<reference evidence="2 3" key="1">
    <citation type="journal article" date="2012" name="Plant Cell">
        <title>Genome comparison of barley and maize smut fungi reveals targeted loss of RNA silencing components and species-specific presence of transposable elements.</title>
        <authorList>
            <person name="Laurie J.D."/>
            <person name="Ali S."/>
            <person name="Linning R."/>
            <person name="Mannhaupt G."/>
            <person name="Wong P."/>
            <person name="Gueldener U."/>
            <person name="Muensterkoetter M."/>
            <person name="Moore R."/>
            <person name="Kahmann R."/>
            <person name="Bakkeren G."/>
            <person name="Schirawski J."/>
        </authorList>
    </citation>
    <scope>NUCLEOTIDE SEQUENCE [LARGE SCALE GENOMIC DNA]</scope>
    <source>
        <strain evidence="3">Uh4875-4</strain>
    </source>
</reference>
<sequence length="148" mass="16879">METSFEGGDLDPRDNQTDDLEMVNPDVLDFSQYQPPMDAGQEEVQDNVDKGNGSGQRNGGTRALWNGSRPSSLNTCRHWHWTVNSFRFFYYSASIQVAISKHSLGVVEVSVADTANYNLILGFTKLRRLKPTIWWETGQLEFWTQDKD</sequence>
<keyword evidence="3" id="KW-1185">Reference proteome</keyword>
<evidence type="ECO:0000256" key="1">
    <source>
        <dbReference type="SAM" id="MobiDB-lite"/>
    </source>
</evidence>
<protein>
    <submittedName>
        <fullName evidence="2">Related to retrotransposon nucleocapsid protein</fullName>
    </submittedName>
</protein>
<feature type="region of interest" description="Disordered" evidence="1">
    <location>
        <begin position="1"/>
        <end position="69"/>
    </location>
</feature>
<evidence type="ECO:0000313" key="2">
    <source>
        <dbReference type="EMBL" id="CCF48481.1"/>
    </source>
</evidence>
<dbReference type="HOGENOM" id="CLU_1760160_0_0_1"/>